<evidence type="ECO:0000259" key="7">
    <source>
        <dbReference type="Pfam" id="PF13087"/>
    </source>
</evidence>
<keyword evidence="3" id="KW-0347">Helicase</keyword>
<dbReference type="Pfam" id="PF13087">
    <property type="entry name" value="AAA_12"/>
    <property type="match status" value="1"/>
</dbReference>
<evidence type="ECO:0000256" key="3">
    <source>
        <dbReference type="ARBA" id="ARBA00022806"/>
    </source>
</evidence>
<dbReference type="EMBL" id="JAKMXF010000066">
    <property type="protein sequence ID" value="KAI6659112.1"/>
    <property type="molecule type" value="Genomic_DNA"/>
</dbReference>
<protein>
    <submittedName>
        <fullName evidence="8">Regulator of nonsense transcripts 1</fullName>
    </submittedName>
</protein>
<evidence type="ECO:0000313" key="8">
    <source>
        <dbReference type="EMBL" id="KAI6659112.1"/>
    </source>
</evidence>
<organism evidence="8 9">
    <name type="scientific">Oopsacas minuta</name>
    <dbReference type="NCBI Taxonomy" id="111878"/>
    <lineage>
        <taxon>Eukaryota</taxon>
        <taxon>Metazoa</taxon>
        <taxon>Porifera</taxon>
        <taxon>Hexactinellida</taxon>
        <taxon>Hexasterophora</taxon>
        <taxon>Lyssacinosida</taxon>
        <taxon>Leucopsacidae</taxon>
        <taxon>Oopsacas</taxon>
    </lineage>
</organism>
<dbReference type="GO" id="GO:0030422">
    <property type="term" value="P:siRNA processing"/>
    <property type="evidence" value="ECO:0007669"/>
    <property type="project" value="TreeGrafter"/>
</dbReference>
<dbReference type="InterPro" id="IPR047187">
    <property type="entry name" value="SF1_C_Upf1"/>
</dbReference>
<dbReference type="Pfam" id="PF05183">
    <property type="entry name" value="RdRP"/>
    <property type="match status" value="1"/>
</dbReference>
<dbReference type="InterPro" id="IPR057596">
    <property type="entry name" value="RDRP_core"/>
</dbReference>
<dbReference type="InterPro" id="IPR027417">
    <property type="entry name" value="P-loop_NTPase"/>
</dbReference>
<feature type="domain" description="DNA2/NAM7 helicase-like C-terminal" evidence="7">
    <location>
        <begin position="2082"/>
        <end position="2263"/>
    </location>
</feature>
<evidence type="ECO:0000256" key="2">
    <source>
        <dbReference type="ARBA" id="ARBA00022801"/>
    </source>
</evidence>
<dbReference type="Gene3D" id="3.40.50.300">
    <property type="entry name" value="P-loop containing nucleotide triphosphate hydrolases"/>
    <property type="match status" value="3"/>
</dbReference>
<reference evidence="8 9" key="1">
    <citation type="journal article" date="2023" name="BMC Biol.">
        <title>The compact genome of the sponge Oopsacas minuta (Hexactinellida) is lacking key metazoan core genes.</title>
        <authorList>
            <person name="Santini S."/>
            <person name="Schenkelaars Q."/>
            <person name="Jourda C."/>
            <person name="Duchesne M."/>
            <person name="Belahbib H."/>
            <person name="Rocher C."/>
            <person name="Selva M."/>
            <person name="Riesgo A."/>
            <person name="Vervoort M."/>
            <person name="Leys S.P."/>
            <person name="Kodjabachian L."/>
            <person name="Le Bivic A."/>
            <person name="Borchiellini C."/>
            <person name="Claverie J.M."/>
            <person name="Renard E."/>
        </authorList>
    </citation>
    <scope>NUCLEOTIDE SEQUENCE [LARGE SCALE GENOMIC DNA]</scope>
    <source>
        <strain evidence="8">SPO-2</strain>
    </source>
</reference>
<dbReference type="GO" id="GO:0003968">
    <property type="term" value="F:RNA-directed RNA polymerase activity"/>
    <property type="evidence" value="ECO:0007669"/>
    <property type="project" value="UniProtKB-KW"/>
</dbReference>
<dbReference type="GO" id="GO:0004386">
    <property type="term" value="F:helicase activity"/>
    <property type="evidence" value="ECO:0007669"/>
    <property type="project" value="UniProtKB-KW"/>
</dbReference>
<dbReference type="Proteomes" id="UP001165289">
    <property type="component" value="Unassembled WGS sequence"/>
</dbReference>
<dbReference type="GO" id="GO:0003723">
    <property type="term" value="F:RNA binding"/>
    <property type="evidence" value="ECO:0007669"/>
    <property type="project" value="UniProtKB-KW"/>
</dbReference>
<dbReference type="InterPro" id="IPR041677">
    <property type="entry name" value="DNA2/NAM7_AAA_11"/>
</dbReference>
<keyword evidence="9" id="KW-1185">Reference proteome</keyword>
<dbReference type="FunFam" id="3.40.50.300:FF:000326">
    <property type="entry name" value="P-loop containing nucleoside triphosphate hydrolase"/>
    <property type="match status" value="1"/>
</dbReference>
<keyword evidence="2" id="KW-0378">Hydrolase</keyword>
<feature type="domain" description="DNA2/NAM7 helicase helicase" evidence="6">
    <location>
        <begin position="1988"/>
        <end position="2066"/>
    </location>
</feature>
<keyword evidence="1" id="KW-0547">Nucleotide-binding</keyword>
<keyword evidence="4" id="KW-0067">ATP-binding</keyword>
<evidence type="ECO:0000256" key="4">
    <source>
        <dbReference type="ARBA" id="ARBA00022840"/>
    </source>
</evidence>
<dbReference type="PANTHER" id="PTHR23079:SF55">
    <property type="entry name" value="RNA-DIRECTED RNA POLYMERASE"/>
    <property type="match status" value="1"/>
</dbReference>
<evidence type="ECO:0000256" key="1">
    <source>
        <dbReference type="ARBA" id="ARBA00022741"/>
    </source>
</evidence>
<dbReference type="GO" id="GO:0005524">
    <property type="term" value="F:ATP binding"/>
    <property type="evidence" value="ECO:0007669"/>
    <property type="project" value="UniProtKB-KW"/>
</dbReference>
<comment type="caution">
    <text evidence="8">The sequence shown here is derived from an EMBL/GenBank/DDBJ whole genome shotgun (WGS) entry which is preliminary data.</text>
</comment>
<dbReference type="PANTHER" id="PTHR23079">
    <property type="entry name" value="RNA-DEPENDENT RNA POLYMERASE"/>
    <property type="match status" value="1"/>
</dbReference>
<proteinExistence type="predicted"/>
<dbReference type="SUPFAM" id="SSF52540">
    <property type="entry name" value="P-loop containing nucleoside triphosphate hydrolases"/>
    <property type="match status" value="1"/>
</dbReference>
<accession>A0AAV7KD58</accession>
<name>A0AAV7KD58_9METZ</name>
<evidence type="ECO:0000259" key="5">
    <source>
        <dbReference type="Pfam" id="PF05183"/>
    </source>
</evidence>
<dbReference type="CDD" id="cd18808">
    <property type="entry name" value="SF1_C_Upf1"/>
    <property type="match status" value="1"/>
</dbReference>
<dbReference type="InterPro" id="IPR041679">
    <property type="entry name" value="DNA2/NAM7-like_C"/>
</dbReference>
<dbReference type="InterPro" id="IPR007855">
    <property type="entry name" value="RDRP"/>
</dbReference>
<feature type="domain" description="DNA2/NAM7 helicase helicase" evidence="6">
    <location>
        <begin position="1886"/>
        <end position="1983"/>
    </location>
</feature>
<evidence type="ECO:0000259" key="6">
    <source>
        <dbReference type="Pfam" id="PF13086"/>
    </source>
</evidence>
<dbReference type="GO" id="GO:0031380">
    <property type="term" value="C:nuclear RNA-directed RNA polymerase complex"/>
    <property type="evidence" value="ECO:0007669"/>
    <property type="project" value="TreeGrafter"/>
</dbReference>
<sequence length="2305" mass="262026">MSRIFLCGSRSVGKTTLCKDWCEWNKEYVHINGNDVTSEVMDANNISRDDIINSLNTEAKELYYNLQKYLFIEQNKREELLSDRLFISDSGPDPLIYTHKESKDMSYKLYKHEDVTNCFNLYRKSLIVVVAPLEDDREHNSYTKVLRHVLQECGVPYMYLRERVRSKRLEILKIAAINGCVLMPLDQLKEQQCLAYYMDIGTVKNRIFCSPMSLQDNTAYIRKFIIYPYEIQLSIQSMDSTNRMLERYGIGNFVLLEFHWKVSDNDIKDILGIGLYVDGDEYQFIGCSSEELRSRTCYLMKGDTNYIDAVLSECGDFSGVNTVAERLNRIGYLFSKGINTGVAISNDEFEVIEDVSNAGRIFTDGCGLIGLNLAKKLAIGSNVGINSPDDNIPGVFQIRFQGYQCVVMKAPKENQDSFQLRNSMLKYNTGTKPFPHIWICNHSRPNSYGNLNKQFIMLLSGRGISDKVFLTKQDSYFTALENMLIDPKFAIKLLNWKNYTELAETVAACPSTEDMQQNKEIQNKLKYLKNTLVERIDELEIPVINSRYMFGVCDPNQLLEYGECFVRYTLNDELKTLQAGTSVIVGKNPCYHLEDIRVLITVDYPELNHLVDCIVFPVKGERPHTSEIAGSSLGEDRYFVCWDDNLIPKDVPKPYKYLEIEPDRAQNISRENIIEFFAGCMNNMDMINSYYQYWADKLGAGCRACRDLAQLLSRGVASTTTVDKLPCDPKPHRNKNLTSHGEMVWHKMKIIARSKRKTFTLDTIEDALVNTCYVSSIPEDFMIRILKDKDRSIPEYKILITLYKWCRRLKLTDIEIIDKFIELSSFINFGILTLNERIEAINHGIPTTHVMNALYKSRILTTKMLQSLKLPCYGWEYCFREKSSDFAWSDLSTAITSFTESFIILQLEEYILAFHIIGTIRLGDSVLPPGSLTSYLFSGGQMFRYVTECHYNINLATEVIQFYIEHKENTFLFMKRFGRSSKNDFEGVKYDIISIELDKFKTESSGNSKHPLIRKKNFQMIEVFVKNKFQQEISCSLDANSHPTENELEDLLSEDKDCFIELQTLPDSPLLAMKEFACKGDGIGFSGVLQHINVSSINSVILIEQFLILLSNVIAKIAHKCSSELHTQALEVYCNPGDQTIEQECSELPTPSSIFEIASTVDNQVIHTIGDSYHDTNPFVHEVEQYTHDKKYSSRNSVRLTVPLIEENGSDLDAQPMEAKKLSTESLIQETGPEEQVSSLDKFSESLLEPVAETQTIRNGTQSSGLVVKEVRSEILIEISDTEKALATPFAKGDQSETQTTCNDIQSSNTVIQENKPALLIELSDTEITPDNTFVQSDQPKIQSICSGGQPSEPVLKNPPKILIELSDTKITAEDLYIQAAQSETRAICNDIHIQSSEHVLQENIPDLLIELSETEITPDNTLVQSDQPEIQSICCEEQPSEPVLENKQEIHMKFSDTKITADNSYIQADQSETKPICSDIHIQSSEHVIQENTPLLLIDTSVSEITQDNPIINADELEIQETIQSMAVIDDQLVKATELRDTFKSLEEILNSPHIEITQARDILLLYSSLSKLHLYDVIKQHLCKSIDTIEIPTIAQYLDCISNWELWTFLPLSVSSQLSNQLFKLSLNLDTIHTPDPEHFDEKAPSIQDLCMKSGVPSFDQNILNYYRCYFSHLILNSLLNESIVEEMIENSDTTLCMWRMVYCQEEERLDDDATANPCEIKKKCKACFSPTSKIMTDKFTLGSYVKISFVARSTSSNSSMPIALGYISTVSNILGRITVEILDPVPDCLKRAGRLEVGIWTLTLLDNITTFKNCTKALHSLHESKIISILIHPKGFPPLLEIAQEHNLDYTSKQSLPPEEIENVSHPYDVFPNCQGCNNRISFNERQENAIISALGDSLTLIQGLPGTGKTVVAAEIVHQLRHLIRLKDRCDTAKMLVTGVTNITVDNLTYKLLDLGMLVLRIGETTKDLREYSLEYQLQMKGIELQENGEFKEEEIINKILKSADIIATTCSRTGDNILKNITFPYILIDDATQVIEPISLIPIVKSCERLILIGDPQQLVPKLPYEPEGVIPLNALRVTLFHRLHAQMEPLSLVEQYRMHPAIAEFPSRLFYSGRLRTAVSCLNRTPPNVRFLTKDRPVTFCNVESREEEAGSSWKNTGEANKVVEIIKELIATTEYKVSDIGVITLYVGQVKCIKDTLGRIQVDVDTIDSYRGREKEVIVFSTVRNTKHGDISLIEDLNTINVLLTRGRRAIIGVGNPMTLSRSHIWNEWYYFYFEGDNEDDKPPHDDVTEASDWAWDA</sequence>
<dbReference type="GO" id="GO:0005694">
    <property type="term" value="C:chromosome"/>
    <property type="evidence" value="ECO:0007669"/>
    <property type="project" value="UniProtKB-ARBA"/>
</dbReference>
<gene>
    <name evidence="8" type="ORF">LOD99_14788</name>
</gene>
<feature type="domain" description="RDRP core" evidence="5">
    <location>
        <begin position="227"/>
        <end position="716"/>
    </location>
</feature>
<dbReference type="Pfam" id="PF13086">
    <property type="entry name" value="AAA_11"/>
    <property type="match status" value="2"/>
</dbReference>
<evidence type="ECO:0000313" key="9">
    <source>
        <dbReference type="Proteomes" id="UP001165289"/>
    </source>
</evidence>
<dbReference type="GO" id="GO:0016787">
    <property type="term" value="F:hydrolase activity"/>
    <property type="evidence" value="ECO:0007669"/>
    <property type="project" value="UniProtKB-KW"/>
</dbReference>